<dbReference type="EMBL" id="JARPMG010000006">
    <property type="protein sequence ID" value="KAJ8100104.1"/>
    <property type="molecule type" value="Genomic_DNA"/>
</dbReference>
<dbReference type="Proteomes" id="UP001217417">
    <property type="component" value="Unassembled WGS sequence"/>
</dbReference>
<accession>A0AAD7VSX1</accession>
<name>A0AAD7VSX1_9ASCO</name>
<dbReference type="GO" id="GO:0047661">
    <property type="term" value="F:amino-acid racemase activity"/>
    <property type="evidence" value="ECO:0007669"/>
    <property type="project" value="InterPro"/>
</dbReference>
<evidence type="ECO:0000313" key="3">
    <source>
        <dbReference type="Proteomes" id="UP001217417"/>
    </source>
</evidence>
<evidence type="ECO:0000256" key="1">
    <source>
        <dbReference type="ARBA" id="ARBA00038414"/>
    </source>
</evidence>
<dbReference type="InterPro" id="IPR053714">
    <property type="entry name" value="Iso_Racemase_Enz_sf"/>
</dbReference>
<dbReference type="Pfam" id="PF01177">
    <property type="entry name" value="Asp_Glu_race"/>
    <property type="match status" value="1"/>
</dbReference>
<comment type="caution">
    <text evidence="2">The sequence shown here is derived from an EMBL/GenBank/DDBJ whole genome shotgun (WGS) entry which is preliminary data.</text>
</comment>
<evidence type="ECO:0000313" key="2">
    <source>
        <dbReference type="EMBL" id="KAJ8100104.1"/>
    </source>
</evidence>
<dbReference type="AlphaFoldDB" id="A0AAD7VSX1"/>
<gene>
    <name evidence="2" type="ORF">POJ06DRAFT_197995</name>
</gene>
<keyword evidence="3" id="KW-1185">Reference proteome</keyword>
<dbReference type="InterPro" id="IPR052186">
    <property type="entry name" value="Hydantoin_racemase-like"/>
</dbReference>
<organism evidence="2 3">
    <name type="scientific">Lipomyces tetrasporus</name>
    <dbReference type="NCBI Taxonomy" id="54092"/>
    <lineage>
        <taxon>Eukaryota</taxon>
        <taxon>Fungi</taxon>
        <taxon>Dikarya</taxon>
        <taxon>Ascomycota</taxon>
        <taxon>Saccharomycotina</taxon>
        <taxon>Lipomycetes</taxon>
        <taxon>Lipomycetales</taxon>
        <taxon>Lipomycetaceae</taxon>
        <taxon>Lipomyces</taxon>
    </lineage>
</organism>
<dbReference type="RefSeq" id="XP_056043554.1">
    <property type="nucleotide sequence ID" value="XM_056185090.1"/>
</dbReference>
<dbReference type="InterPro" id="IPR015942">
    <property type="entry name" value="Asp/Glu/hydantoin_racemase"/>
</dbReference>
<dbReference type="PANTHER" id="PTHR28047:SF5">
    <property type="entry name" value="PROTEIN DCG1"/>
    <property type="match status" value="1"/>
</dbReference>
<dbReference type="GeneID" id="80880256"/>
<sequence length="222" mass="23261">MPSILVVNPNSSSSVSDTLKEVLRPPAEFDYDYFTGPLGGPLQIDSVTTEITSAANCLPTLIPLLDNYDGFLVACYSDHPLVHCLKEHTTKPVLGIFQASVLHSLALGGKFAIVTTVKIWEVLLSEAVRAFLGSETLFAGTFSTGLGVLELHDASPEVVSQRIGEAALKAVQNGATAICLGCAGMAGMEEAISKAVGDKIRVVDGVVAGVEILVGLIRSGHK</sequence>
<proteinExistence type="inferred from homology"/>
<reference evidence="2" key="1">
    <citation type="submission" date="2023-03" db="EMBL/GenBank/DDBJ databases">
        <title>Near-Complete genome sequence of Lipomyces tetrasporous NRRL Y-64009, an oleaginous yeast capable of growing on lignocellulosic hydrolysates.</title>
        <authorList>
            <consortium name="Lawrence Berkeley National Laboratory"/>
            <person name="Jagtap S.S."/>
            <person name="Liu J.-J."/>
            <person name="Walukiewicz H.E."/>
            <person name="Pangilinan J."/>
            <person name="Lipzen A."/>
            <person name="Ahrendt S."/>
            <person name="Koriabine M."/>
            <person name="Cobaugh K."/>
            <person name="Salamov A."/>
            <person name="Yoshinaga Y."/>
            <person name="Ng V."/>
            <person name="Daum C."/>
            <person name="Grigoriev I.V."/>
            <person name="Slininger P.J."/>
            <person name="Dien B.S."/>
            <person name="Jin Y.-S."/>
            <person name="Rao C.V."/>
        </authorList>
    </citation>
    <scope>NUCLEOTIDE SEQUENCE</scope>
    <source>
        <strain evidence="2">NRRL Y-64009</strain>
    </source>
</reference>
<protein>
    <submittedName>
        <fullName evidence="2">Asp/Glu/hydantoin racemase</fullName>
    </submittedName>
</protein>
<comment type="similarity">
    <text evidence="1">Belongs to the HyuE racemase family.</text>
</comment>
<dbReference type="Gene3D" id="3.40.50.12500">
    <property type="match status" value="1"/>
</dbReference>
<dbReference type="PANTHER" id="PTHR28047">
    <property type="entry name" value="PROTEIN DCG1"/>
    <property type="match status" value="1"/>
</dbReference>